<dbReference type="EMBL" id="LLYA01000046">
    <property type="protein sequence ID" value="KRR29120.1"/>
    <property type="molecule type" value="Genomic_DNA"/>
</dbReference>
<reference evidence="2 3" key="1">
    <citation type="submission" date="2014-03" db="EMBL/GenBank/DDBJ databases">
        <title>Bradyrhizobium valentinum sp. nov., isolated from effective nodules of Lupinus mariae-josephae, a lupine endemic of basic-lime soils in Eastern Spain.</title>
        <authorList>
            <person name="Duran D."/>
            <person name="Rey L."/>
            <person name="Navarro A."/>
            <person name="Busquets A."/>
            <person name="Imperial J."/>
            <person name="Ruiz-Argueso T."/>
        </authorList>
    </citation>
    <scope>NUCLEOTIDE SEQUENCE [LARGE SCALE GENOMIC DNA]</scope>
    <source>
        <strain evidence="2 3">Ro19</strain>
    </source>
</reference>
<comment type="caution">
    <text evidence="2">The sequence shown here is derived from an EMBL/GenBank/DDBJ whole genome shotgun (WGS) entry which is preliminary data.</text>
</comment>
<dbReference type="Gene3D" id="1.10.260.40">
    <property type="entry name" value="lambda repressor-like DNA-binding domains"/>
    <property type="match status" value="1"/>
</dbReference>
<feature type="domain" description="HTH cro/C1-type" evidence="1">
    <location>
        <begin position="27"/>
        <end position="77"/>
    </location>
</feature>
<gene>
    <name evidence="2" type="ORF">CQ13_18450</name>
</gene>
<keyword evidence="3" id="KW-1185">Reference proteome</keyword>
<dbReference type="InterPro" id="IPR010982">
    <property type="entry name" value="Lambda_DNA-bd_dom_sf"/>
</dbReference>
<organism evidence="2 3">
    <name type="scientific">Bradyrhizobium retamae</name>
    <dbReference type="NCBI Taxonomy" id="1300035"/>
    <lineage>
        <taxon>Bacteria</taxon>
        <taxon>Pseudomonadati</taxon>
        <taxon>Pseudomonadota</taxon>
        <taxon>Alphaproteobacteria</taxon>
        <taxon>Hyphomicrobiales</taxon>
        <taxon>Nitrobacteraceae</taxon>
        <taxon>Bradyrhizobium</taxon>
    </lineage>
</organism>
<evidence type="ECO:0000313" key="2">
    <source>
        <dbReference type="EMBL" id="KRR29120.1"/>
    </source>
</evidence>
<dbReference type="Pfam" id="PF01381">
    <property type="entry name" value="HTH_3"/>
    <property type="match status" value="1"/>
</dbReference>
<dbReference type="SUPFAM" id="SSF47413">
    <property type="entry name" value="lambda repressor-like DNA-binding domains"/>
    <property type="match status" value="1"/>
</dbReference>
<accession>A0A0R3NGM7</accession>
<protein>
    <recommendedName>
        <fullName evidence="1">HTH cro/C1-type domain-containing protein</fullName>
    </recommendedName>
</protein>
<evidence type="ECO:0000313" key="3">
    <source>
        <dbReference type="Proteomes" id="UP000052023"/>
    </source>
</evidence>
<sequence>MLFAQEDFMTTTLLDPKLLGLWARCVREAQHLSQEALAEAAGITVRTVQRFEAGETVQIGSRRSLAKALGYGDQDIFDDPKFAATVLGFFDDLRVIQQKQVDDQHPDQTRLAAQLVSSGEEAIRFAQGNDAALFDISPDLNRETKEIAATFADYVRDVGELDDLSAASSLTFANELDDMLKALKAEGAIVYTAKYDRKFVGENWADKTPMSMTLSYLVVVPATKKLEHLYVPRKTKLF</sequence>
<dbReference type="InterPro" id="IPR001387">
    <property type="entry name" value="Cro/C1-type_HTH"/>
</dbReference>
<proteinExistence type="predicted"/>
<dbReference type="GO" id="GO:0003677">
    <property type="term" value="F:DNA binding"/>
    <property type="evidence" value="ECO:0007669"/>
    <property type="project" value="InterPro"/>
</dbReference>
<dbReference type="PROSITE" id="PS50943">
    <property type="entry name" value="HTH_CROC1"/>
    <property type="match status" value="1"/>
</dbReference>
<dbReference type="OrthoDB" id="513181at2"/>
<dbReference type="SMART" id="SM00530">
    <property type="entry name" value="HTH_XRE"/>
    <property type="match status" value="1"/>
</dbReference>
<dbReference type="CDD" id="cd00093">
    <property type="entry name" value="HTH_XRE"/>
    <property type="match status" value="1"/>
</dbReference>
<name>A0A0R3NGM7_9BRAD</name>
<dbReference type="Proteomes" id="UP000052023">
    <property type="component" value="Unassembled WGS sequence"/>
</dbReference>
<dbReference type="AlphaFoldDB" id="A0A0R3NGM7"/>
<evidence type="ECO:0000259" key="1">
    <source>
        <dbReference type="PROSITE" id="PS50943"/>
    </source>
</evidence>